<dbReference type="EMBL" id="JBBWWR010000015">
    <property type="protein sequence ID" value="KAK8950358.1"/>
    <property type="molecule type" value="Genomic_DNA"/>
</dbReference>
<organism evidence="1 2">
    <name type="scientific">Platanthera guangdongensis</name>
    <dbReference type="NCBI Taxonomy" id="2320717"/>
    <lineage>
        <taxon>Eukaryota</taxon>
        <taxon>Viridiplantae</taxon>
        <taxon>Streptophyta</taxon>
        <taxon>Embryophyta</taxon>
        <taxon>Tracheophyta</taxon>
        <taxon>Spermatophyta</taxon>
        <taxon>Magnoliopsida</taxon>
        <taxon>Liliopsida</taxon>
        <taxon>Asparagales</taxon>
        <taxon>Orchidaceae</taxon>
        <taxon>Orchidoideae</taxon>
        <taxon>Orchideae</taxon>
        <taxon>Orchidinae</taxon>
        <taxon>Platanthera</taxon>
    </lineage>
</organism>
<sequence length="107" mass="12695">MNQALSVSFKISKPRFWCLVYLAVKVERYKVCFLEAFIFTGWRVNKLQRQELLCCFLSQNLKKSVLGSSQMHMKKGKSELFSGAWYLQFYDSRGLRRTFSFSNFRLP</sequence>
<keyword evidence="2" id="KW-1185">Reference proteome</keyword>
<evidence type="ECO:0000313" key="1">
    <source>
        <dbReference type="EMBL" id="KAK8950358.1"/>
    </source>
</evidence>
<evidence type="ECO:0000313" key="2">
    <source>
        <dbReference type="Proteomes" id="UP001412067"/>
    </source>
</evidence>
<proteinExistence type="predicted"/>
<protein>
    <submittedName>
        <fullName evidence="1">Uncharacterized protein</fullName>
    </submittedName>
</protein>
<name>A0ABR2LTU5_9ASPA</name>
<dbReference type="Proteomes" id="UP001412067">
    <property type="component" value="Unassembled WGS sequence"/>
</dbReference>
<accession>A0ABR2LTU5</accession>
<reference evidence="1 2" key="1">
    <citation type="journal article" date="2022" name="Nat. Plants">
        <title>Genomes of leafy and leafless Platanthera orchids illuminate the evolution of mycoheterotrophy.</title>
        <authorList>
            <person name="Li M.H."/>
            <person name="Liu K.W."/>
            <person name="Li Z."/>
            <person name="Lu H.C."/>
            <person name="Ye Q.L."/>
            <person name="Zhang D."/>
            <person name="Wang J.Y."/>
            <person name="Li Y.F."/>
            <person name="Zhong Z.M."/>
            <person name="Liu X."/>
            <person name="Yu X."/>
            <person name="Liu D.K."/>
            <person name="Tu X.D."/>
            <person name="Liu B."/>
            <person name="Hao Y."/>
            <person name="Liao X.Y."/>
            <person name="Jiang Y.T."/>
            <person name="Sun W.H."/>
            <person name="Chen J."/>
            <person name="Chen Y.Q."/>
            <person name="Ai Y."/>
            <person name="Zhai J.W."/>
            <person name="Wu S.S."/>
            <person name="Zhou Z."/>
            <person name="Hsiao Y.Y."/>
            <person name="Wu W.L."/>
            <person name="Chen Y.Y."/>
            <person name="Lin Y.F."/>
            <person name="Hsu J.L."/>
            <person name="Li C.Y."/>
            <person name="Wang Z.W."/>
            <person name="Zhao X."/>
            <person name="Zhong W.Y."/>
            <person name="Ma X.K."/>
            <person name="Ma L."/>
            <person name="Huang J."/>
            <person name="Chen G.Z."/>
            <person name="Huang M.Z."/>
            <person name="Huang L."/>
            <person name="Peng D.H."/>
            <person name="Luo Y.B."/>
            <person name="Zou S.Q."/>
            <person name="Chen S.P."/>
            <person name="Lan S."/>
            <person name="Tsai W.C."/>
            <person name="Van de Peer Y."/>
            <person name="Liu Z.J."/>
        </authorList>
    </citation>
    <scope>NUCLEOTIDE SEQUENCE [LARGE SCALE GENOMIC DNA]</scope>
    <source>
        <strain evidence="1">Lor288</strain>
    </source>
</reference>
<comment type="caution">
    <text evidence="1">The sequence shown here is derived from an EMBL/GenBank/DDBJ whole genome shotgun (WGS) entry which is preliminary data.</text>
</comment>
<gene>
    <name evidence="1" type="ORF">KSP40_PGU003354</name>
</gene>